<feature type="compositionally biased region" description="Basic and acidic residues" evidence="1">
    <location>
        <begin position="471"/>
        <end position="482"/>
    </location>
</feature>
<dbReference type="GO" id="GO:0016460">
    <property type="term" value="C:myosin II complex"/>
    <property type="evidence" value="ECO:0007669"/>
    <property type="project" value="TreeGrafter"/>
</dbReference>
<reference evidence="2" key="1">
    <citation type="submission" date="2021-11" db="EMBL/GenBank/DDBJ databases">
        <authorList>
            <consortium name="Genoscope - CEA"/>
            <person name="William W."/>
        </authorList>
    </citation>
    <scope>NUCLEOTIDE SEQUENCE</scope>
</reference>
<feature type="compositionally biased region" description="Polar residues" evidence="1">
    <location>
        <begin position="966"/>
        <end position="977"/>
    </location>
</feature>
<feature type="region of interest" description="Disordered" evidence="1">
    <location>
        <begin position="1"/>
        <end position="369"/>
    </location>
</feature>
<proteinExistence type="predicted"/>
<gene>
    <name evidence="2" type="ORF">PECAL_4P06930</name>
</gene>
<feature type="compositionally biased region" description="Basic and acidic residues" evidence="1">
    <location>
        <begin position="192"/>
        <end position="209"/>
    </location>
</feature>
<feature type="compositionally biased region" description="Basic and acidic residues" evidence="1">
    <location>
        <begin position="727"/>
        <end position="738"/>
    </location>
</feature>
<feature type="region of interest" description="Disordered" evidence="1">
    <location>
        <begin position="727"/>
        <end position="746"/>
    </location>
</feature>
<feature type="compositionally biased region" description="Pro residues" evidence="1">
    <location>
        <begin position="315"/>
        <end position="324"/>
    </location>
</feature>
<dbReference type="EMBL" id="CAKKNE010000004">
    <property type="protein sequence ID" value="CAH0373489.1"/>
    <property type="molecule type" value="Genomic_DNA"/>
</dbReference>
<feature type="compositionally biased region" description="Basic and acidic residues" evidence="1">
    <location>
        <begin position="115"/>
        <end position="129"/>
    </location>
</feature>
<accession>A0A8J2SVA9</accession>
<feature type="compositionally biased region" description="Basic and acidic residues" evidence="1">
    <location>
        <begin position="499"/>
        <end position="527"/>
    </location>
</feature>
<feature type="compositionally biased region" description="Basic and acidic residues" evidence="1">
    <location>
        <begin position="388"/>
        <end position="406"/>
    </location>
</feature>
<evidence type="ECO:0000313" key="2">
    <source>
        <dbReference type="EMBL" id="CAH0373489.1"/>
    </source>
</evidence>
<feature type="compositionally biased region" description="Pro residues" evidence="1">
    <location>
        <begin position="879"/>
        <end position="888"/>
    </location>
</feature>
<feature type="compositionally biased region" description="Basic and acidic residues" evidence="1">
    <location>
        <begin position="255"/>
        <end position="276"/>
    </location>
</feature>
<evidence type="ECO:0000313" key="3">
    <source>
        <dbReference type="Proteomes" id="UP000789595"/>
    </source>
</evidence>
<evidence type="ECO:0000256" key="1">
    <source>
        <dbReference type="SAM" id="MobiDB-lite"/>
    </source>
</evidence>
<feature type="compositionally biased region" description="Basic and acidic residues" evidence="1">
    <location>
        <begin position="342"/>
        <end position="355"/>
    </location>
</feature>
<dbReference type="GO" id="GO:0000146">
    <property type="term" value="F:microfilament motor activity"/>
    <property type="evidence" value="ECO:0007669"/>
    <property type="project" value="TreeGrafter"/>
</dbReference>
<protein>
    <submittedName>
        <fullName evidence="2">Uncharacterized protein</fullName>
    </submittedName>
</protein>
<feature type="compositionally biased region" description="Pro residues" evidence="1">
    <location>
        <begin position="757"/>
        <end position="767"/>
    </location>
</feature>
<dbReference type="Proteomes" id="UP000789595">
    <property type="component" value="Unassembled WGS sequence"/>
</dbReference>
<feature type="compositionally biased region" description="Basic and acidic residues" evidence="1">
    <location>
        <begin position="1"/>
        <end position="22"/>
    </location>
</feature>
<organism evidence="2 3">
    <name type="scientific">Pelagomonas calceolata</name>
    <dbReference type="NCBI Taxonomy" id="35677"/>
    <lineage>
        <taxon>Eukaryota</taxon>
        <taxon>Sar</taxon>
        <taxon>Stramenopiles</taxon>
        <taxon>Ochrophyta</taxon>
        <taxon>Pelagophyceae</taxon>
        <taxon>Pelagomonadales</taxon>
        <taxon>Pelagomonadaceae</taxon>
        <taxon>Pelagomonas</taxon>
    </lineage>
</organism>
<feature type="compositionally biased region" description="Polar residues" evidence="1">
    <location>
        <begin position="244"/>
        <end position="254"/>
    </location>
</feature>
<dbReference type="AlphaFoldDB" id="A0A8J2SVA9"/>
<feature type="compositionally biased region" description="Basic and acidic residues" evidence="1">
    <location>
        <begin position="223"/>
        <end position="237"/>
    </location>
</feature>
<keyword evidence="3" id="KW-1185">Reference proteome</keyword>
<feature type="compositionally biased region" description="Basic and acidic residues" evidence="1">
    <location>
        <begin position="417"/>
        <end position="441"/>
    </location>
</feature>
<dbReference type="GO" id="GO:0032982">
    <property type="term" value="C:myosin filament"/>
    <property type="evidence" value="ECO:0007669"/>
    <property type="project" value="TreeGrafter"/>
</dbReference>
<feature type="compositionally biased region" description="Pro residues" evidence="1">
    <location>
        <begin position="132"/>
        <end position="148"/>
    </location>
</feature>
<dbReference type="PANTHER" id="PTHR45615:SF40">
    <property type="entry name" value="MYOSIN HEAVY CHAIN, NON-MUSCLE"/>
    <property type="match status" value="1"/>
</dbReference>
<dbReference type="GO" id="GO:0005737">
    <property type="term" value="C:cytoplasm"/>
    <property type="evidence" value="ECO:0007669"/>
    <property type="project" value="TreeGrafter"/>
</dbReference>
<comment type="caution">
    <text evidence="2">The sequence shown here is derived from an EMBL/GenBank/DDBJ whole genome shotgun (WGS) entry which is preliminary data.</text>
</comment>
<feature type="compositionally biased region" description="Basic and acidic residues" evidence="1">
    <location>
        <begin position="38"/>
        <end position="70"/>
    </location>
</feature>
<feature type="region of interest" description="Disordered" evidence="1">
    <location>
        <begin position="752"/>
        <end position="771"/>
    </location>
</feature>
<feature type="compositionally biased region" description="Low complexity" evidence="1">
    <location>
        <begin position="292"/>
        <end position="301"/>
    </location>
</feature>
<sequence>MPQTRAERLAQRAAERRARVEQHATNVEKVGDTAAAREQQEDDYKRELAQNRADRETRERAEADQLRASEADFLQKFAPPPGLATAAPSLRQQAVANAIANKPDPFAARRAQQKQAREAYEERKRELQRRVPTPPPPSPGPPSEPPPSSLEAAFPPRGGGLEDAFPPRGGGLADAFPPRGGNRAAPEPPRNPFEKPVDPLRDPVGRRAGIDPLPQPQGNPFERPPDPLRDPPGRRAGIDPLPQMQPTAPAGSSTRIDHQIDPLRDAPPPRRDDPLRDTWGQAPRNDGREQRAQYAAQLRQQMAEKNNRRASTPPAAAPEPPRGRQPPSKADYAAELRAQMAADERRRDADRRDDVGGGFIGGANMANNVKQDRQAAYAADLRAQMAADARRKGAQERRDASPERHSGILGGANLSNDARHDRQTAYAEALKRDQALKREMTQDDEDGGGIIGGSNISNAQKNDRQLQYAEALKRDQAIKDRMAAPVDQNDGSGIIGGRNLDRNAKDARQRAYADALARDQLTKRDSPRTQQQQAKSGTPPGWYVGPTGQLVRIDPRDHAGRNNAALAVGVPQNYTPAKIDTLASPARGLDRTPHVRHTAGELQGYIGEPDRDQGRKQAMADMWKRQLEADVAAKKRAKELEEAKEREDELREERRIERERAEMARKHERERAVDEKLRQQEADRRQHAELLEQRRLQRERDDEERRRKDAEDDARVAREQREMLLKYEAEQARREEPKTMGVATAAQVVTSLQRLRSPPPPEEPPSPQLSFGAVGLAAAAAARAHQTPSPKLSFGAAGMLSAAAARAHKEATPVAPKMSFGAAAMASAAASRAHQTPASPASPASPKLSFGAVGMVSAAAARAHKTPQTAAPAPTVASPAPPKAPSPAPIARRSPLLAPPKAPTPIRRKTPKKRLKLPDKHTDSMKGWVVPGRDDATLEGPPSSRWLPEAASRLERALQASRAATPATSRLDGQSQLVFPDGRVEDGGTTSPKPVRAHTPQAPASTPVPHYKEDDVDAVLRRNQKRLVRAEALTEATNAALDASGFERGEAVDRLLQIANERPATPMKRVEASLPSDVRWATVAPSPRLEARASAARESWRSAGAAAKSVAAFAR</sequence>
<feature type="compositionally biased region" description="Low complexity" evidence="1">
    <location>
        <begin position="861"/>
        <end position="878"/>
    </location>
</feature>
<feature type="region of interest" description="Disordered" evidence="1">
    <location>
        <begin position="384"/>
        <end position="548"/>
    </location>
</feature>
<dbReference type="PANTHER" id="PTHR45615">
    <property type="entry name" value="MYOSIN HEAVY CHAIN, NON-MUSCLE"/>
    <property type="match status" value="1"/>
</dbReference>
<dbReference type="GO" id="GO:0051015">
    <property type="term" value="F:actin filament binding"/>
    <property type="evidence" value="ECO:0007669"/>
    <property type="project" value="TreeGrafter"/>
</dbReference>
<feature type="compositionally biased region" description="Basic residues" evidence="1">
    <location>
        <begin position="906"/>
        <end position="915"/>
    </location>
</feature>
<feature type="region of interest" description="Disordered" evidence="1">
    <location>
        <begin position="637"/>
        <end position="717"/>
    </location>
</feature>
<name>A0A8J2SVA9_9STRA</name>
<feature type="region of interest" description="Disordered" evidence="1">
    <location>
        <begin position="861"/>
        <end position="1010"/>
    </location>
</feature>